<dbReference type="EMBL" id="JASJUS010000020">
    <property type="protein sequence ID" value="MDL2079025.1"/>
    <property type="molecule type" value="Genomic_DNA"/>
</dbReference>
<feature type="compositionally biased region" description="Polar residues" evidence="1">
    <location>
        <begin position="22"/>
        <end position="33"/>
    </location>
</feature>
<accession>A0ABT7J2M9</accession>
<name>A0ABT7J2M9_9ACTN</name>
<gene>
    <name evidence="3" type="ORF">QNN03_21550</name>
</gene>
<sequence length="135" mass="14097">MRIHTPAVTAVALVCALTACSNAGEQPSSTPETTPKEVSQKDRSAAQAAAGIPPEPTGADRKALLDALASAAPDVVRYEDEAIAAARDQCSAINGEAGMLDYLAARRFSYKDVTTTEEQAAEINEALKSLGFCEL</sequence>
<feature type="chain" id="PRO_5045133410" description="DUF732 domain-containing protein" evidence="2">
    <location>
        <begin position="24"/>
        <end position="135"/>
    </location>
</feature>
<evidence type="ECO:0000256" key="2">
    <source>
        <dbReference type="SAM" id="SignalP"/>
    </source>
</evidence>
<feature type="region of interest" description="Disordered" evidence="1">
    <location>
        <begin position="22"/>
        <end position="59"/>
    </location>
</feature>
<feature type="compositionally biased region" description="Basic and acidic residues" evidence="1">
    <location>
        <begin position="34"/>
        <end position="44"/>
    </location>
</feature>
<organism evidence="3 4">
    <name type="scientific">Streptomyces fuscus</name>
    <dbReference type="NCBI Taxonomy" id="3048495"/>
    <lineage>
        <taxon>Bacteria</taxon>
        <taxon>Bacillati</taxon>
        <taxon>Actinomycetota</taxon>
        <taxon>Actinomycetes</taxon>
        <taxon>Kitasatosporales</taxon>
        <taxon>Streptomycetaceae</taxon>
        <taxon>Streptomyces</taxon>
    </lineage>
</organism>
<evidence type="ECO:0000313" key="4">
    <source>
        <dbReference type="Proteomes" id="UP001241926"/>
    </source>
</evidence>
<dbReference type="RefSeq" id="WP_093724076.1">
    <property type="nucleotide sequence ID" value="NZ_JASJUS010000020.1"/>
</dbReference>
<protein>
    <recommendedName>
        <fullName evidence="5">DUF732 domain-containing protein</fullName>
    </recommendedName>
</protein>
<reference evidence="3 4" key="1">
    <citation type="submission" date="2023-05" db="EMBL/GenBank/DDBJ databases">
        <title>Streptomyces fuscus sp. nov., a brown-black pigment producing actinomyces isolated from dry sand of Sea duck farm.</title>
        <authorList>
            <person name="Xie J."/>
            <person name="Shen N."/>
        </authorList>
    </citation>
    <scope>NUCLEOTIDE SEQUENCE [LARGE SCALE GENOMIC DNA]</scope>
    <source>
        <strain evidence="3 4">GXMU-J15</strain>
    </source>
</reference>
<dbReference type="Proteomes" id="UP001241926">
    <property type="component" value="Unassembled WGS sequence"/>
</dbReference>
<dbReference type="PROSITE" id="PS51257">
    <property type="entry name" value="PROKAR_LIPOPROTEIN"/>
    <property type="match status" value="1"/>
</dbReference>
<proteinExistence type="predicted"/>
<comment type="caution">
    <text evidence="3">The sequence shown here is derived from an EMBL/GenBank/DDBJ whole genome shotgun (WGS) entry which is preliminary data.</text>
</comment>
<evidence type="ECO:0008006" key="5">
    <source>
        <dbReference type="Google" id="ProtNLM"/>
    </source>
</evidence>
<evidence type="ECO:0000256" key="1">
    <source>
        <dbReference type="SAM" id="MobiDB-lite"/>
    </source>
</evidence>
<keyword evidence="2" id="KW-0732">Signal</keyword>
<evidence type="ECO:0000313" key="3">
    <source>
        <dbReference type="EMBL" id="MDL2079025.1"/>
    </source>
</evidence>
<keyword evidence="4" id="KW-1185">Reference proteome</keyword>
<feature type="signal peptide" evidence="2">
    <location>
        <begin position="1"/>
        <end position="23"/>
    </location>
</feature>